<organism evidence="1">
    <name type="scientific">Anguilla anguilla</name>
    <name type="common">European freshwater eel</name>
    <name type="synonym">Muraena anguilla</name>
    <dbReference type="NCBI Taxonomy" id="7936"/>
    <lineage>
        <taxon>Eukaryota</taxon>
        <taxon>Metazoa</taxon>
        <taxon>Chordata</taxon>
        <taxon>Craniata</taxon>
        <taxon>Vertebrata</taxon>
        <taxon>Euteleostomi</taxon>
        <taxon>Actinopterygii</taxon>
        <taxon>Neopterygii</taxon>
        <taxon>Teleostei</taxon>
        <taxon>Anguilliformes</taxon>
        <taxon>Anguillidae</taxon>
        <taxon>Anguilla</taxon>
    </lineage>
</organism>
<dbReference type="AlphaFoldDB" id="A0A0E9QEU2"/>
<evidence type="ECO:0000313" key="1">
    <source>
        <dbReference type="EMBL" id="JAH15037.1"/>
    </source>
</evidence>
<dbReference type="EMBL" id="GBXM01093540">
    <property type="protein sequence ID" value="JAH15037.1"/>
    <property type="molecule type" value="Transcribed_RNA"/>
</dbReference>
<proteinExistence type="predicted"/>
<name>A0A0E9QEU2_ANGAN</name>
<reference evidence="1" key="1">
    <citation type="submission" date="2014-11" db="EMBL/GenBank/DDBJ databases">
        <authorList>
            <person name="Amaro Gonzalez C."/>
        </authorList>
    </citation>
    <scope>NUCLEOTIDE SEQUENCE</scope>
</reference>
<accession>A0A0E9QEU2</accession>
<protein>
    <submittedName>
        <fullName evidence="1">Uncharacterized protein</fullName>
    </submittedName>
</protein>
<sequence>MCTAVATANLVLHTPYPYLEGRKVNYLIVKTKRKTRTVPGLRHG</sequence>
<reference evidence="1" key="2">
    <citation type="journal article" date="2015" name="Fish Shellfish Immunol.">
        <title>Early steps in the European eel (Anguilla anguilla)-Vibrio vulnificus interaction in the gills: Role of the RtxA13 toxin.</title>
        <authorList>
            <person name="Callol A."/>
            <person name="Pajuelo D."/>
            <person name="Ebbesson L."/>
            <person name="Teles M."/>
            <person name="MacKenzie S."/>
            <person name="Amaro C."/>
        </authorList>
    </citation>
    <scope>NUCLEOTIDE SEQUENCE</scope>
</reference>